<dbReference type="VEuPathDB" id="FungiDB:Z520_10906"/>
<feature type="compositionally biased region" description="Low complexity" evidence="1">
    <location>
        <begin position="918"/>
        <end position="983"/>
    </location>
</feature>
<dbReference type="OrthoDB" id="5423516at2759"/>
<feature type="compositionally biased region" description="Pro residues" evidence="1">
    <location>
        <begin position="1105"/>
        <end position="1119"/>
    </location>
</feature>
<feature type="compositionally biased region" description="Polar residues" evidence="1">
    <location>
        <begin position="504"/>
        <end position="520"/>
    </location>
</feature>
<accession>A0A0D2I8H2</accession>
<dbReference type="Proteomes" id="UP000053411">
    <property type="component" value="Unassembled WGS sequence"/>
</dbReference>
<dbReference type="RefSeq" id="XP_016627609.1">
    <property type="nucleotide sequence ID" value="XM_016781397.1"/>
</dbReference>
<feature type="compositionally biased region" description="Low complexity" evidence="1">
    <location>
        <begin position="559"/>
        <end position="584"/>
    </location>
</feature>
<feature type="compositionally biased region" description="Basic and acidic residues" evidence="1">
    <location>
        <begin position="326"/>
        <end position="342"/>
    </location>
</feature>
<feature type="compositionally biased region" description="Polar residues" evidence="1">
    <location>
        <begin position="585"/>
        <end position="599"/>
    </location>
</feature>
<dbReference type="GeneID" id="27716652"/>
<dbReference type="STRING" id="1442371.A0A0D2I8H2"/>
<feature type="compositionally biased region" description="Low complexity" evidence="1">
    <location>
        <begin position="530"/>
        <end position="540"/>
    </location>
</feature>
<feature type="region of interest" description="Disordered" evidence="1">
    <location>
        <begin position="386"/>
        <end position="405"/>
    </location>
</feature>
<evidence type="ECO:0000256" key="1">
    <source>
        <dbReference type="SAM" id="MobiDB-lite"/>
    </source>
</evidence>
<name>A0A0D2I8H2_9EURO</name>
<feature type="region of interest" description="Disordered" evidence="1">
    <location>
        <begin position="221"/>
        <end position="351"/>
    </location>
</feature>
<organism evidence="2 3">
    <name type="scientific">Fonsecaea multimorphosa CBS 102226</name>
    <dbReference type="NCBI Taxonomy" id="1442371"/>
    <lineage>
        <taxon>Eukaryota</taxon>
        <taxon>Fungi</taxon>
        <taxon>Dikarya</taxon>
        <taxon>Ascomycota</taxon>
        <taxon>Pezizomycotina</taxon>
        <taxon>Eurotiomycetes</taxon>
        <taxon>Chaetothyriomycetidae</taxon>
        <taxon>Chaetothyriales</taxon>
        <taxon>Herpotrichiellaceae</taxon>
        <taxon>Fonsecaea</taxon>
    </lineage>
</organism>
<feature type="region of interest" description="Disordered" evidence="1">
    <location>
        <begin position="1084"/>
        <end position="1145"/>
    </location>
</feature>
<evidence type="ECO:0000313" key="3">
    <source>
        <dbReference type="Proteomes" id="UP000053411"/>
    </source>
</evidence>
<feature type="compositionally biased region" description="Polar residues" evidence="1">
    <location>
        <begin position="668"/>
        <end position="680"/>
    </location>
</feature>
<gene>
    <name evidence="2" type="ORF">Z520_10906</name>
</gene>
<evidence type="ECO:0000313" key="2">
    <source>
        <dbReference type="EMBL" id="KIX93486.1"/>
    </source>
</evidence>
<dbReference type="EMBL" id="KN848094">
    <property type="protein sequence ID" value="KIX93486.1"/>
    <property type="molecule type" value="Genomic_DNA"/>
</dbReference>
<sequence length="1145" mass="123216">MPTLKDLVCHVQWADTGSPFPEYETQYGDGIVETYIAIPSHPQVFTIRLTSRKFISPGLSMVVFIDGNYQCNRNRVNLQPSEKEAPDMRTTIDFLVRQKEKPLGDGMYLGREWRFDDCNLVSQLPDGVDKNHFDELGTIEVLVLRCRSNHGGYSECSTASSAEHSGILDDTADAREEVKPGDSASQANTGKLSAQPEPPQTEVQDAFGGLFGLFDGPADGWPSFVANPGDAPGDGYDRWHWQAPGGHPGSYGPQERSQPSFGYRPASEHYAEPRRIRYDYHDYHDSPPSSAYAHPPNPPPPSARPDRHVHFDYGDGRGSQPNSYHSRYDHQPHHTWERDHQHAYSSPRPSYHRTEYHRYRNPYPEYLAAPEGGHYMYNADRKAYSQYPDQNHGSSHPRTPLAGQATPHAYYQPPIQGANHNPSTFAASQANLANPAPPATPFPPLPPKIPVQPTNLPPIHPQPVPYPIPIWFPPPTGPVPPFPTAVPIYPPPNNAPLFHTQRIDTTSAPVGPNGSSSQRQGGDDAKKGENNNSNTTQSSSAQDALQNTNNGSNGGWGNSSGDNTSGTDNSWANGGVNDSGNNSNAQNLNRLGDNDNNTTRGGSNDDRNSNNSGQNWGDNDNNAGTGQTWDNNNANPGGGSWQSEPTQNNNGYSQSNNGSNNGGGWQNEPIQNNSGYPQSNNGGGWANETQNPGFGGNGPASVGNNNQINSSTSNNGPVSSGNPSNSRPLYGPFGAYYTSKADAENAPPAEAEEEPRYDVPHAIAQSKGVTKQVQPGKGYLYTKKRCNPHYFDTLEEPYARFVFKYRTKEQLRDELGVEITAEPSPNEDVNALENMDKAELIQMVLRAKGALGGTIPSPPPKVTPPLVKSFEQVPVVAPDVAFLKYNLPPPRHASSTNPGLGIRLSNASSNQSNMAYANQGPNNNWNNNCQTGNSQQNGNGSNNGGSQNWQTNNQQQGNNNNGGDSQSWANAGNNNNNNNGGWNDVSATNKNGWDGQQEKHQPRLSVSSASQRFKDFRFGAQQARSHRTSSMISPKGQAQGQGQGGPGPAGAPPPGAGEMLDYVLNNPEAAAQMGMAGPPPPIIAFTGSGTVGGGQTNIDMGGAGPRPPTPTGPPPPLSPPSVQGQGGFGPENWEGDNPVQPRGGW</sequence>
<feature type="compositionally biased region" description="Low complexity" evidence="1">
    <location>
        <begin position="704"/>
        <end position="726"/>
    </location>
</feature>
<dbReference type="AlphaFoldDB" id="A0A0D2I8H2"/>
<feature type="compositionally biased region" description="Low complexity" evidence="1">
    <location>
        <begin position="647"/>
        <end position="659"/>
    </location>
</feature>
<feature type="compositionally biased region" description="Polar residues" evidence="1">
    <location>
        <begin position="387"/>
        <end position="397"/>
    </location>
</feature>
<feature type="compositionally biased region" description="Polar residues" evidence="1">
    <location>
        <begin position="614"/>
        <end position="646"/>
    </location>
</feature>
<feature type="region of interest" description="Disordered" evidence="1">
    <location>
        <begin position="912"/>
        <end position="1058"/>
    </location>
</feature>
<keyword evidence="3" id="KW-1185">Reference proteome</keyword>
<protein>
    <submittedName>
        <fullName evidence="2">Uncharacterized protein</fullName>
    </submittedName>
</protein>
<feature type="region of interest" description="Disordered" evidence="1">
    <location>
        <begin position="504"/>
        <end position="735"/>
    </location>
</feature>
<feature type="compositionally biased region" description="Gly residues" evidence="1">
    <location>
        <begin position="1039"/>
        <end position="1048"/>
    </location>
</feature>
<feature type="compositionally biased region" description="Basic and acidic residues" evidence="1">
    <location>
        <begin position="266"/>
        <end position="285"/>
    </location>
</feature>
<feature type="compositionally biased region" description="Basic and acidic residues" evidence="1">
    <location>
        <begin position="304"/>
        <end position="315"/>
    </location>
</feature>
<feature type="region of interest" description="Disordered" evidence="1">
    <location>
        <begin position="176"/>
        <end position="204"/>
    </location>
</feature>
<feature type="compositionally biased region" description="Polar residues" evidence="1">
    <location>
        <begin position="183"/>
        <end position="192"/>
    </location>
</feature>
<proteinExistence type="predicted"/>
<reference evidence="2 3" key="1">
    <citation type="submission" date="2015-01" db="EMBL/GenBank/DDBJ databases">
        <title>The Genome Sequence of Fonsecaea multimorphosa CBS 102226.</title>
        <authorList>
            <consortium name="The Broad Institute Genomics Platform"/>
            <person name="Cuomo C."/>
            <person name="de Hoog S."/>
            <person name="Gorbushina A."/>
            <person name="Stielow B."/>
            <person name="Teixiera M."/>
            <person name="Abouelleil A."/>
            <person name="Chapman S.B."/>
            <person name="Priest M."/>
            <person name="Young S.K."/>
            <person name="Wortman J."/>
            <person name="Nusbaum C."/>
            <person name="Birren B."/>
        </authorList>
    </citation>
    <scope>NUCLEOTIDE SEQUENCE [LARGE SCALE GENOMIC DNA]</scope>
    <source>
        <strain evidence="2 3">CBS 102226</strain>
    </source>
</reference>